<dbReference type="Pfam" id="PF13417">
    <property type="entry name" value="GST_N_3"/>
    <property type="match status" value="1"/>
</dbReference>
<dbReference type="RefSeq" id="WP_137100233.1">
    <property type="nucleotide sequence ID" value="NZ_CP039865.1"/>
</dbReference>
<dbReference type="PROSITE" id="PS50404">
    <property type="entry name" value="GST_NTER"/>
    <property type="match status" value="1"/>
</dbReference>
<evidence type="ECO:0000259" key="1">
    <source>
        <dbReference type="PROSITE" id="PS50404"/>
    </source>
</evidence>
<evidence type="ECO:0000313" key="3">
    <source>
        <dbReference type="EMBL" id="QCK86902.1"/>
    </source>
</evidence>
<organism evidence="3 4">
    <name type="scientific">Phreatobacter aquaticus</name>
    <dbReference type="NCBI Taxonomy" id="2570229"/>
    <lineage>
        <taxon>Bacteria</taxon>
        <taxon>Pseudomonadati</taxon>
        <taxon>Pseudomonadota</taxon>
        <taxon>Alphaproteobacteria</taxon>
        <taxon>Hyphomicrobiales</taxon>
        <taxon>Phreatobacteraceae</taxon>
        <taxon>Phreatobacter</taxon>
    </lineage>
</organism>
<dbReference type="Gene3D" id="1.20.1050.10">
    <property type="match status" value="1"/>
</dbReference>
<proteinExistence type="predicted"/>
<dbReference type="InterPro" id="IPR050983">
    <property type="entry name" value="GST_Omega/HSP26"/>
</dbReference>
<dbReference type="PANTHER" id="PTHR43968:SF6">
    <property type="entry name" value="GLUTATHIONE S-TRANSFERASE OMEGA"/>
    <property type="match status" value="1"/>
</dbReference>
<dbReference type="Gene3D" id="3.40.30.10">
    <property type="entry name" value="Glutaredoxin"/>
    <property type="match status" value="1"/>
</dbReference>
<dbReference type="SUPFAM" id="SSF52833">
    <property type="entry name" value="Thioredoxin-like"/>
    <property type="match status" value="1"/>
</dbReference>
<dbReference type="SFLD" id="SFLDG00358">
    <property type="entry name" value="Main_(cytGST)"/>
    <property type="match status" value="1"/>
</dbReference>
<dbReference type="EMBL" id="CP039865">
    <property type="protein sequence ID" value="QCK86902.1"/>
    <property type="molecule type" value="Genomic_DNA"/>
</dbReference>
<dbReference type="AlphaFoldDB" id="A0A4D7QS32"/>
<dbReference type="SUPFAM" id="SSF47616">
    <property type="entry name" value="GST C-terminal domain-like"/>
    <property type="match status" value="1"/>
</dbReference>
<dbReference type="InterPro" id="IPR010987">
    <property type="entry name" value="Glutathione-S-Trfase_C-like"/>
</dbReference>
<keyword evidence="4" id="KW-1185">Reference proteome</keyword>
<dbReference type="GO" id="GO:0005737">
    <property type="term" value="C:cytoplasm"/>
    <property type="evidence" value="ECO:0007669"/>
    <property type="project" value="TreeGrafter"/>
</dbReference>
<feature type="domain" description="GST N-terminal" evidence="1">
    <location>
        <begin position="1"/>
        <end position="85"/>
    </location>
</feature>
<dbReference type="PANTHER" id="PTHR43968">
    <property type="match status" value="1"/>
</dbReference>
<dbReference type="InterPro" id="IPR004046">
    <property type="entry name" value="GST_C"/>
</dbReference>
<dbReference type="SFLD" id="SFLDS00019">
    <property type="entry name" value="Glutathione_Transferase_(cytos"/>
    <property type="match status" value="1"/>
</dbReference>
<dbReference type="GO" id="GO:0016740">
    <property type="term" value="F:transferase activity"/>
    <property type="evidence" value="ECO:0007669"/>
    <property type="project" value="UniProtKB-KW"/>
</dbReference>
<dbReference type="KEGG" id="paqt:E8L99_14630"/>
<dbReference type="InterPro" id="IPR040079">
    <property type="entry name" value="Glutathione_S-Trfase"/>
</dbReference>
<sequence>MTMTLYSGPLSMFGAKAEIAAREKAIGFDLVTVPFDMQRLYEPKHPEVLRINPKGQVPVLVHGAVEIFDSTQIFEYFEHLQPNPPLWPADPADRARARLIEHLSDEVYFPPIIRLMGLQGRLDDPAAVAARDAAAAVCRRLEEMIGDSAFLAGAYSYADIAFFMAQLFGERMGARLTDGSPRLMAWRQRMSLRAAVRSVVGPMLAYLRGQGRPIPAPFADIQAP</sequence>
<evidence type="ECO:0000259" key="2">
    <source>
        <dbReference type="PROSITE" id="PS50405"/>
    </source>
</evidence>
<dbReference type="InterPro" id="IPR036249">
    <property type="entry name" value="Thioredoxin-like_sf"/>
</dbReference>
<dbReference type="InterPro" id="IPR004045">
    <property type="entry name" value="Glutathione_S-Trfase_N"/>
</dbReference>
<reference evidence="3 4" key="1">
    <citation type="submission" date="2019-04" db="EMBL/GenBank/DDBJ databases">
        <title>Phreatobacter aquaticus sp. nov.</title>
        <authorList>
            <person name="Choi A."/>
            <person name="Baek K."/>
        </authorList>
    </citation>
    <scope>NUCLEOTIDE SEQUENCE [LARGE SCALE GENOMIC DNA]</scope>
    <source>
        <strain evidence="3 4">NMCR1094</strain>
    </source>
</reference>
<dbReference type="InterPro" id="IPR036282">
    <property type="entry name" value="Glutathione-S-Trfase_C_sf"/>
</dbReference>
<dbReference type="CDD" id="cd00570">
    <property type="entry name" value="GST_N_family"/>
    <property type="match status" value="1"/>
</dbReference>
<feature type="domain" description="GST C-terminal" evidence="2">
    <location>
        <begin position="90"/>
        <end position="218"/>
    </location>
</feature>
<evidence type="ECO:0000313" key="4">
    <source>
        <dbReference type="Proteomes" id="UP000298588"/>
    </source>
</evidence>
<gene>
    <name evidence="3" type="ORF">E8L99_14630</name>
</gene>
<dbReference type="Proteomes" id="UP000298588">
    <property type="component" value="Chromosome"/>
</dbReference>
<dbReference type="OrthoDB" id="9782992at2"/>
<accession>A0A4D7QS32</accession>
<dbReference type="PROSITE" id="PS50405">
    <property type="entry name" value="GST_CTER"/>
    <property type="match status" value="1"/>
</dbReference>
<keyword evidence="3" id="KW-0808">Transferase</keyword>
<name>A0A4D7QS32_9HYPH</name>
<dbReference type="Pfam" id="PF00043">
    <property type="entry name" value="GST_C"/>
    <property type="match status" value="1"/>
</dbReference>
<protein>
    <submittedName>
        <fullName evidence="3">Glutathione S-transferase family protein</fullName>
    </submittedName>
</protein>